<feature type="domain" description="HTH cro/C1-type" evidence="1">
    <location>
        <begin position="9"/>
        <end position="64"/>
    </location>
</feature>
<name>A0A644W7M2_9ZZZZ</name>
<dbReference type="SUPFAM" id="SSF47413">
    <property type="entry name" value="lambda repressor-like DNA-binding domains"/>
    <property type="match status" value="1"/>
</dbReference>
<dbReference type="PROSITE" id="PS50943">
    <property type="entry name" value="HTH_CROC1"/>
    <property type="match status" value="1"/>
</dbReference>
<protein>
    <recommendedName>
        <fullName evidence="1">HTH cro/C1-type domain-containing protein</fullName>
    </recommendedName>
</protein>
<comment type="caution">
    <text evidence="2">The sequence shown here is derived from an EMBL/GenBank/DDBJ whole genome shotgun (WGS) entry which is preliminary data.</text>
</comment>
<dbReference type="InterPro" id="IPR001387">
    <property type="entry name" value="Cro/C1-type_HTH"/>
</dbReference>
<proteinExistence type="predicted"/>
<reference evidence="2" key="1">
    <citation type="submission" date="2019-08" db="EMBL/GenBank/DDBJ databases">
        <authorList>
            <person name="Kucharzyk K."/>
            <person name="Murdoch R.W."/>
            <person name="Higgins S."/>
            <person name="Loffler F."/>
        </authorList>
    </citation>
    <scope>NUCLEOTIDE SEQUENCE</scope>
</reference>
<sequence length="129" mass="14877">METRFGEYVKAKRLEKDVNLRKLAEILGIVPAYMSDIEKGRRYPPDREKIYKIAEALSLTEDETNEMFDLAALAKENSISPDLPEYIMGTEKARVALRMARDINASDDDWMKVIELLEEQEKKKGDANH</sequence>
<dbReference type="SMART" id="SM00530">
    <property type="entry name" value="HTH_XRE"/>
    <property type="match status" value="1"/>
</dbReference>
<dbReference type="Pfam" id="PF01381">
    <property type="entry name" value="HTH_3"/>
    <property type="match status" value="1"/>
</dbReference>
<dbReference type="EMBL" id="VSSQ01000686">
    <property type="protein sequence ID" value="MPL99759.1"/>
    <property type="molecule type" value="Genomic_DNA"/>
</dbReference>
<dbReference type="GO" id="GO:0003677">
    <property type="term" value="F:DNA binding"/>
    <property type="evidence" value="ECO:0007669"/>
    <property type="project" value="InterPro"/>
</dbReference>
<dbReference type="AlphaFoldDB" id="A0A644W7M2"/>
<evidence type="ECO:0000259" key="1">
    <source>
        <dbReference type="PROSITE" id="PS50943"/>
    </source>
</evidence>
<dbReference type="CDD" id="cd00093">
    <property type="entry name" value="HTH_XRE"/>
    <property type="match status" value="1"/>
</dbReference>
<accession>A0A644W7M2</accession>
<dbReference type="Gene3D" id="1.10.260.40">
    <property type="entry name" value="lambda repressor-like DNA-binding domains"/>
    <property type="match status" value="1"/>
</dbReference>
<gene>
    <name evidence="2" type="ORF">SDC9_45980</name>
</gene>
<dbReference type="InterPro" id="IPR010982">
    <property type="entry name" value="Lambda_DNA-bd_dom_sf"/>
</dbReference>
<evidence type="ECO:0000313" key="2">
    <source>
        <dbReference type="EMBL" id="MPL99759.1"/>
    </source>
</evidence>
<organism evidence="2">
    <name type="scientific">bioreactor metagenome</name>
    <dbReference type="NCBI Taxonomy" id="1076179"/>
    <lineage>
        <taxon>unclassified sequences</taxon>
        <taxon>metagenomes</taxon>
        <taxon>ecological metagenomes</taxon>
    </lineage>
</organism>